<keyword evidence="12" id="KW-0812">Transmembrane</keyword>
<evidence type="ECO:0000256" key="10">
    <source>
        <dbReference type="ARBA" id="ARBA00084094"/>
    </source>
</evidence>
<dbReference type="GO" id="GO:0090729">
    <property type="term" value="F:toxin activity"/>
    <property type="evidence" value="ECO:0007669"/>
    <property type="project" value="UniProtKB-KW"/>
</dbReference>
<evidence type="ECO:0000256" key="4">
    <source>
        <dbReference type="ARBA" id="ARBA00022670"/>
    </source>
</evidence>
<evidence type="ECO:0000256" key="6">
    <source>
        <dbReference type="ARBA" id="ARBA00022825"/>
    </source>
</evidence>
<accession>A0A9R0D5M7</accession>
<dbReference type="PROSITE" id="PS50240">
    <property type="entry name" value="TRYPSIN_DOM"/>
    <property type="match status" value="1"/>
</dbReference>
<keyword evidence="7" id="KW-1015">Disulfide bond</keyword>
<evidence type="ECO:0000256" key="12">
    <source>
        <dbReference type="SAM" id="Phobius"/>
    </source>
</evidence>
<dbReference type="InterPro" id="IPR043504">
    <property type="entry name" value="Peptidase_S1_PA_chymotrypsin"/>
</dbReference>
<dbReference type="SMART" id="SM00020">
    <property type="entry name" value="Tryp_SPc"/>
    <property type="match status" value="1"/>
</dbReference>
<dbReference type="PROSITE" id="PS00135">
    <property type="entry name" value="TRYPSIN_SER"/>
    <property type="match status" value="1"/>
</dbReference>
<dbReference type="OrthoDB" id="6755574at2759"/>
<reference evidence="15" key="1">
    <citation type="submission" date="2025-08" db="UniProtKB">
        <authorList>
            <consortium name="RefSeq"/>
        </authorList>
    </citation>
    <scope>IDENTIFICATION</scope>
    <source>
        <tissue evidence="15">Whole larval tissue</tissue>
    </source>
</reference>
<keyword evidence="12" id="KW-0472">Membrane</keyword>
<dbReference type="PRINTS" id="PR00722">
    <property type="entry name" value="CHYMOTRYPSIN"/>
</dbReference>
<dbReference type="CDD" id="cd00190">
    <property type="entry name" value="Tryp_SPc"/>
    <property type="match status" value="1"/>
</dbReference>
<keyword evidence="6 11" id="KW-0720">Serine protease</keyword>
<comment type="function">
    <text evidence="9">Fibrinolytic activity; shows preferential cleavage of Arg-Gly bonds in all three fibrinogen chains. Contact with the caterpillars causes severe bleeding, due the anticoagulant effect of the protein.</text>
</comment>
<keyword evidence="12" id="KW-1133">Transmembrane helix</keyword>
<dbReference type="GO" id="GO:0006508">
    <property type="term" value="P:proteolysis"/>
    <property type="evidence" value="ECO:0007669"/>
    <property type="project" value="UniProtKB-KW"/>
</dbReference>
<evidence type="ECO:0000313" key="14">
    <source>
        <dbReference type="Proteomes" id="UP000829999"/>
    </source>
</evidence>
<evidence type="ECO:0000256" key="5">
    <source>
        <dbReference type="ARBA" id="ARBA00022801"/>
    </source>
</evidence>
<keyword evidence="3" id="KW-0800">Toxin</keyword>
<evidence type="ECO:0000256" key="7">
    <source>
        <dbReference type="ARBA" id="ARBA00023157"/>
    </source>
</evidence>
<protein>
    <submittedName>
        <fullName evidence="15">Chymotrypsin-1-like</fullName>
    </submittedName>
</protein>
<evidence type="ECO:0000256" key="8">
    <source>
        <dbReference type="ARBA" id="ARBA00023240"/>
    </source>
</evidence>
<dbReference type="GO" id="GO:0005576">
    <property type="term" value="C:extracellular region"/>
    <property type="evidence" value="ECO:0007669"/>
    <property type="project" value="UniProtKB-SubCell"/>
</dbReference>
<dbReference type="GO" id="GO:0004252">
    <property type="term" value="F:serine-type endopeptidase activity"/>
    <property type="evidence" value="ECO:0007669"/>
    <property type="project" value="InterPro"/>
</dbReference>
<keyword evidence="8" id="KW-1199">Hemostasis impairing toxin</keyword>
<comment type="similarity">
    <text evidence="2">Belongs to the peptidase S1 family.</text>
</comment>
<dbReference type="PROSITE" id="PS00134">
    <property type="entry name" value="TRYPSIN_HIS"/>
    <property type="match status" value="1"/>
</dbReference>
<dbReference type="Pfam" id="PF00089">
    <property type="entry name" value="Trypsin"/>
    <property type="match status" value="1"/>
</dbReference>
<gene>
    <name evidence="15" type="primary">LOC118269796</name>
</gene>
<dbReference type="SUPFAM" id="SSF50494">
    <property type="entry name" value="Trypsin-like serine proteases"/>
    <property type="match status" value="1"/>
</dbReference>
<dbReference type="PANTHER" id="PTHR24276:SF96">
    <property type="entry name" value="PEPTIDASE S1 DOMAIN-CONTAINING PROTEIN"/>
    <property type="match status" value="1"/>
</dbReference>
<dbReference type="InterPro" id="IPR009003">
    <property type="entry name" value="Peptidase_S1_PA"/>
</dbReference>
<dbReference type="GeneID" id="118269796"/>
<evidence type="ECO:0000256" key="3">
    <source>
        <dbReference type="ARBA" id="ARBA00022656"/>
    </source>
</evidence>
<dbReference type="InterPro" id="IPR050430">
    <property type="entry name" value="Peptidase_S1"/>
</dbReference>
<dbReference type="InterPro" id="IPR033116">
    <property type="entry name" value="TRYPSIN_SER"/>
</dbReference>
<proteinExistence type="inferred from homology"/>
<keyword evidence="5 11" id="KW-0378">Hydrolase</keyword>
<keyword evidence="10" id="KW-1205">Fibrinolytic toxin</keyword>
<dbReference type="FunFam" id="2.40.10.10:FF:000068">
    <property type="entry name" value="transmembrane protease serine 2"/>
    <property type="match status" value="1"/>
</dbReference>
<evidence type="ECO:0000256" key="2">
    <source>
        <dbReference type="ARBA" id="ARBA00007664"/>
    </source>
</evidence>
<dbReference type="Proteomes" id="UP000829999">
    <property type="component" value="Chromosome 30"/>
</dbReference>
<dbReference type="AlphaFoldDB" id="A0A9R0D5M7"/>
<evidence type="ECO:0000256" key="9">
    <source>
        <dbReference type="ARBA" id="ARBA00055534"/>
    </source>
</evidence>
<keyword evidence="4 11" id="KW-0645">Protease</keyword>
<dbReference type="FunFam" id="2.40.10.10:FF:000036">
    <property type="entry name" value="Trypsin beta"/>
    <property type="match status" value="1"/>
</dbReference>
<evidence type="ECO:0000313" key="15">
    <source>
        <dbReference type="RefSeq" id="XP_035441003.2"/>
    </source>
</evidence>
<sequence length="284" mass="31680">MLVVLIIPLRNVVNMTSSFFNAFVVLLSFVLVIKVSAIDFRIIGGLHAPEEYGRFHASVQNLTGHHVCGGAVVSQWFVVSAAHCVHKANPRFMKIVAGTNNLDVGGKRCDVSRIIVHRRYNSTSRQHDIALLKTKSPFDFEIIKPLKLSKRELHEGDEIVLVGFGASEPHGSSSRIMYTLEMPVFNQEICEYAMRYSRPVTKEMFCTFTQIGQGTCHGDSGSPLVIGNELVGIVSWGIPCAVGFPDVHTRLAPYVDWIKMHIREGYCGAPKRQFFMQSNVSNQQ</sequence>
<evidence type="ECO:0000259" key="13">
    <source>
        <dbReference type="PROSITE" id="PS50240"/>
    </source>
</evidence>
<feature type="domain" description="Peptidase S1" evidence="13">
    <location>
        <begin position="42"/>
        <end position="263"/>
    </location>
</feature>
<keyword evidence="14" id="KW-1185">Reference proteome</keyword>
<dbReference type="InterPro" id="IPR001314">
    <property type="entry name" value="Peptidase_S1A"/>
</dbReference>
<evidence type="ECO:0000256" key="11">
    <source>
        <dbReference type="RuleBase" id="RU363034"/>
    </source>
</evidence>
<organism evidence="14 15">
    <name type="scientific">Spodoptera frugiperda</name>
    <name type="common">Fall armyworm</name>
    <dbReference type="NCBI Taxonomy" id="7108"/>
    <lineage>
        <taxon>Eukaryota</taxon>
        <taxon>Metazoa</taxon>
        <taxon>Ecdysozoa</taxon>
        <taxon>Arthropoda</taxon>
        <taxon>Hexapoda</taxon>
        <taxon>Insecta</taxon>
        <taxon>Pterygota</taxon>
        <taxon>Neoptera</taxon>
        <taxon>Endopterygota</taxon>
        <taxon>Lepidoptera</taxon>
        <taxon>Glossata</taxon>
        <taxon>Ditrysia</taxon>
        <taxon>Noctuoidea</taxon>
        <taxon>Noctuidae</taxon>
        <taxon>Amphipyrinae</taxon>
        <taxon>Spodoptera</taxon>
    </lineage>
</organism>
<dbReference type="RefSeq" id="XP_035441003.2">
    <property type="nucleotide sequence ID" value="XM_035585110.2"/>
</dbReference>
<comment type="subcellular location">
    <subcellularLocation>
        <location evidence="1">Secreted</location>
        <location evidence="1">Extracellular space</location>
    </subcellularLocation>
</comment>
<feature type="transmembrane region" description="Helical" evidence="12">
    <location>
        <begin position="12"/>
        <end position="33"/>
    </location>
</feature>
<dbReference type="InterPro" id="IPR018114">
    <property type="entry name" value="TRYPSIN_HIS"/>
</dbReference>
<evidence type="ECO:0000256" key="1">
    <source>
        <dbReference type="ARBA" id="ARBA00004239"/>
    </source>
</evidence>
<name>A0A9R0D5M7_SPOFR</name>
<dbReference type="Gene3D" id="2.40.10.10">
    <property type="entry name" value="Trypsin-like serine proteases"/>
    <property type="match status" value="1"/>
</dbReference>
<dbReference type="PANTHER" id="PTHR24276">
    <property type="entry name" value="POLYSERASE-RELATED"/>
    <property type="match status" value="1"/>
</dbReference>
<dbReference type="InterPro" id="IPR001254">
    <property type="entry name" value="Trypsin_dom"/>
</dbReference>